<accession>D6X791</accession>
<reference evidence="4" key="2">
    <citation type="submission" date="2009-10" db="EMBL/GenBank/DDBJ databases">
        <title>The genome sequence of Streptomyces pristinaespiralis strain ATCC 25486.</title>
        <authorList>
            <consortium name="The Broad Institute Genome Sequencing Platform"/>
            <consortium name="Broad Institute Microbial Sequencing Center"/>
            <person name="Fischbach M."/>
            <person name="Godfrey P."/>
            <person name="Ward D."/>
            <person name="Young S."/>
            <person name="Zeng Q."/>
            <person name="Koehrsen M."/>
            <person name="Alvarado L."/>
            <person name="Berlin A.M."/>
            <person name="Bochicchio J."/>
            <person name="Borenstein D."/>
            <person name="Chapman S.B."/>
            <person name="Chen Z."/>
            <person name="Engels R."/>
            <person name="Freedman E."/>
            <person name="Gellesch M."/>
            <person name="Goldberg J."/>
            <person name="Griggs A."/>
            <person name="Gujja S."/>
            <person name="Heilman E.R."/>
            <person name="Heiman D.I."/>
            <person name="Hepburn T.A."/>
            <person name="Howarth C."/>
            <person name="Jen D."/>
            <person name="Larson L."/>
            <person name="Lewis B."/>
            <person name="Mehta T."/>
            <person name="Park D."/>
            <person name="Pearson M."/>
            <person name="Richards J."/>
            <person name="Roberts A."/>
            <person name="Saif S."/>
            <person name="Shea T.D."/>
            <person name="Shenoy N."/>
            <person name="Sisk P."/>
            <person name="Stolte C."/>
            <person name="Sykes S.N."/>
            <person name="Thomson T."/>
            <person name="Walk T."/>
            <person name="White J."/>
            <person name="Yandava C."/>
            <person name="Straight P."/>
            <person name="Clardy J."/>
            <person name="Hung D."/>
            <person name="Kolter R."/>
            <person name="Mekalanos J."/>
            <person name="Walker S."/>
            <person name="Walsh C.T."/>
            <person name="Wieland-Brown L.C."/>
            <person name="Haas B."/>
            <person name="Nusbaum C."/>
            <person name="Birren B."/>
        </authorList>
    </citation>
    <scope>NUCLEOTIDE SEQUENCE [LARGE SCALE GENOMIC DNA]</scope>
    <source>
        <strain evidence="4">ATCC 25486 / DSM 40338 / CBS 914.69 / JCM 4507 / NBRC 13074 / NRRL 2958 / 5647</strain>
    </source>
</reference>
<evidence type="ECO:0000313" key="4">
    <source>
        <dbReference type="Proteomes" id="UP000002805"/>
    </source>
</evidence>
<proteinExistence type="predicted"/>
<keyword evidence="4" id="KW-1185">Reference proteome</keyword>
<gene>
    <name evidence="3" type="ORF">SSDG_07461</name>
</gene>
<sequence length="237" mass="24450">MRRRRYCARTARRIGAVIVEESVTETRRTWRRTGALIAVASAGALGVGLSAAPAIAHTPVWSVTCDEVSVDLTAYSPTEDNTVTITVDGKELLPTKTFKKEFHDKLALPEHDKELTVRLVVVAGDGDQFSRDESKTAPVCEDESPSPTPSTTPPSPTPSETSPTPSETPSTSAPATSAPATSAPATPSAPPSTTPGGGLAETGGSSATPIIAGAAAAVILAGGGIMWAARKRRSAQH</sequence>
<feature type="region of interest" description="Disordered" evidence="1">
    <location>
        <begin position="128"/>
        <end position="206"/>
    </location>
</feature>
<dbReference type="AlphaFoldDB" id="D6X791"/>
<dbReference type="NCBIfam" id="NF041528">
    <property type="entry name" value="strep_LAETG"/>
    <property type="match status" value="1"/>
</dbReference>
<keyword evidence="2" id="KW-1133">Transmembrane helix</keyword>
<evidence type="ECO:0000313" key="3">
    <source>
        <dbReference type="EMBL" id="EFH32197.1"/>
    </source>
</evidence>
<feature type="transmembrane region" description="Helical" evidence="2">
    <location>
        <begin position="210"/>
        <end position="229"/>
    </location>
</feature>
<feature type="compositionally biased region" description="Low complexity" evidence="1">
    <location>
        <begin position="158"/>
        <end position="186"/>
    </location>
</feature>
<name>D6X791_STRE2</name>
<keyword evidence="2" id="KW-0472">Membrane</keyword>
<dbReference type="eggNOG" id="ENOG502ZN5A">
    <property type="taxonomic scope" value="Bacteria"/>
</dbReference>
<dbReference type="EMBL" id="CM000950">
    <property type="protein sequence ID" value="EFH32197.1"/>
    <property type="molecule type" value="Genomic_DNA"/>
</dbReference>
<dbReference type="HOGENOM" id="CLU_1260840_0_0_11"/>
<evidence type="ECO:0000256" key="2">
    <source>
        <dbReference type="SAM" id="Phobius"/>
    </source>
</evidence>
<organism evidence="3 4">
    <name type="scientific">Streptomyces pristinaespiralis (strain ATCC 25486 / DSM 40338 / CBS 914.69 / JCM 4507 / KCC S-0507 / NBRC 13074 / NRRL 2958 / 5647)</name>
    <dbReference type="NCBI Taxonomy" id="457429"/>
    <lineage>
        <taxon>Bacteria</taxon>
        <taxon>Bacillati</taxon>
        <taxon>Actinomycetota</taxon>
        <taxon>Actinomycetes</taxon>
        <taxon>Kitasatosporales</taxon>
        <taxon>Streptomycetaceae</taxon>
        <taxon>Streptomyces</taxon>
    </lineage>
</organism>
<dbReference type="Proteomes" id="UP000002805">
    <property type="component" value="Chromosome"/>
</dbReference>
<feature type="transmembrane region" description="Helical" evidence="2">
    <location>
        <begin position="35"/>
        <end position="56"/>
    </location>
</feature>
<evidence type="ECO:0000256" key="1">
    <source>
        <dbReference type="SAM" id="MobiDB-lite"/>
    </source>
</evidence>
<feature type="compositionally biased region" description="Pro residues" evidence="1">
    <location>
        <begin position="146"/>
        <end position="157"/>
    </location>
</feature>
<keyword evidence="2" id="KW-0812">Transmembrane</keyword>
<reference evidence="4" key="1">
    <citation type="submission" date="2008-02" db="EMBL/GenBank/DDBJ databases">
        <authorList>
            <consortium name="The Broad Institute Genome Sequencing Platform"/>
            <person name="Fischbach M."/>
            <person name="Ward D."/>
            <person name="Young S."/>
            <person name="Jaffe D."/>
            <person name="Gnerre S."/>
            <person name="Berlin A."/>
            <person name="Heiman D."/>
            <person name="Hepburn T."/>
            <person name="Sykes S."/>
            <person name="Alvarado L."/>
            <person name="Kodira C.D."/>
            <person name="Straight P."/>
            <person name="Clardy J."/>
            <person name="Hung D."/>
            <person name="Kolter R."/>
            <person name="Mekalanos J."/>
            <person name="Walker S."/>
            <person name="Walsh C.T."/>
            <person name="Lander E."/>
            <person name="Galagan J."/>
            <person name="Nusbaum C."/>
            <person name="Birren B."/>
        </authorList>
    </citation>
    <scope>NUCLEOTIDE SEQUENCE [LARGE SCALE GENOMIC DNA]</scope>
    <source>
        <strain evidence="4">ATCC 25486 / DSM 40338 / CBS 914.69 / JCM 4507 / NBRC 13074 / NRRL 2958 / 5647</strain>
    </source>
</reference>
<protein>
    <submittedName>
        <fullName evidence="3">Predicted protein</fullName>
    </submittedName>
</protein>